<name>A0ABR5B7A8_CRYGA</name>
<evidence type="ECO:0000256" key="1">
    <source>
        <dbReference type="SAM" id="Phobius"/>
    </source>
</evidence>
<organism evidence="2 3">
    <name type="scientific">Cryptococcus bacillisporus CA1873</name>
    <dbReference type="NCBI Taxonomy" id="1296111"/>
    <lineage>
        <taxon>Eukaryota</taxon>
        <taxon>Fungi</taxon>
        <taxon>Dikarya</taxon>
        <taxon>Basidiomycota</taxon>
        <taxon>Agaricomycotina</taxon>
        <taxon>Tremellomycetes</taxon>
        <taxon>Tremellales</taxon>
        <taxon>Cryptococcaceae</taxon>
        <taxon>Cryptococcus</taxon>
        <taxon>Cryptococcus gattii species complex</taxon>
    </lineage>
</organism>
<evidence type="ECO:0000313" key="2">
    <source>
        <dbReference type="EMBL" id="KIR59062.1"/>
    </source>
</evidence>
<keyword evidence="1" id="KW-1133">Transmembrane helix</keyword>
<sequence>MQIAGQYFYAAAQGADYTGGSAMFIVGLSTLIFLAGNVLQAITLLFVSIFIFVIYRRADRILNAATNASRDMTQYSSIHPALIQIFITVGLFFVLTGMPPRVKSFSASSNTSLLSL</sequence>
<feature type="transmembrane region" description="Helical" evidence="1">
    <location>
        <begin position="76"/>
        <end position="95"/>
    </location>
</feature>
<protein>
    <recommendedName>
        <fullName evidence="4">CSC1/OSCA1-like 7TM region domain-containing protein</fullName>
    </recommendedName>
</protein>
<evidence type="ECO:0008006" key="4">
    <source>
        <dbReference type="Google" id="ProtNLM"/>
    </source>
</evidence>
<evidence type="ECO:0000313" key="3">
    <source>
        <dbReference type="Proteomes" id="UP000053800"/>
    </source>
</evidence>
<dbReference type="EMBL" id="KN848902">
    <property type="protein sequence ID" value="KIR59062.1"/>
    <property type="molecule type" value="Genomic_DNA"/>
</dbReference>
<keyword evidence="1" id="KW-0812">Transmembrane</keyword>
<dbReference type="Proteomes" id="UP000053800">
    <property type="component" value="Unassembled WGS sequence"/>
</dbReference>
<reference evidence="2 3" key="1">
    <citation type="submission" date="2015-01" db="EMBL/GenBank/DDBJ databases">
        <title>The Genome Sequence of Cryptococcus gattii CA1873.</title>
        <authorList>
            <consortium name="The Broad Institute Genomics Platform"/>
            <person name="Cuomo C."/>
            <person name="Litvintseva A."/>
            <person name="Chen Y."/>
            <person name="Heitman J."/>
            <person name="Sun S."/>
            <person name="Springer D."/>
            <person name="Dromer F."/>
            <person name="Young S."/>
            <person name="Zeng Q."/>
            <person name="Gargeya S."/>
            <person name="Abouelleil A."/>
            <person name="Alvarado L."/>
            <person name="Chapman S.B."/>
            <person name="Gainer-Dewar J."/>
            <person name="Goldberg J."/>
            <person name="Griggs A."/>
            <person name="Gujja S."/>
            <person name="Hansen M."/>
            <person name="Howarth C."/>
            <person name="Imamovic A."/>
            <person name="Larimer J."/>
            <person name="Murphy C."/>
            <person name="Naylor J."/>
            <person name="Pearson M."/>
            <person name="Priest M."/>
            <person name="Roberts A."/>
            <person name="Saif S."/>
            <person name="Shea T."/>
            <person name="Sykes S."/>
            <person name="Wortman J."/>
            <person name="Nusbaum C."/>
            <person name="Birren B."/>
        </authorList>
    </citation>
    <scope>NUCLEOTIDE SEQUENCE [LARGE SCALE GENOMIC DNA]</scope>
    <source>
        <strain evidence="2 3">CA1873</strain>
    </source>
</reference>
<keyword evidence="1" id="KW-0472">Membrane</keyword>
<proteinExistence type="predicted"/>
<keyword evidence="3" id="KW-1185">Reference proteome</keyword>
<accession>A0ABR5B7A8</accession>
<gene>
    <name evidence="2" type="ORF">I314_05046</name>
</gene>
<feature type="transmembrane region" description="Helical" evidence="1">
    <location>
        <begin position="22"/>
        <end position="55"/>
    </location>
</feature>